<sequence>MAEAPVFVVDDDADVRDSLRALLESDGFRVEDFDSAAGFLAALTPGRGVCLVADVRMPDMDGLTLQEEIGRRGVTLPVIIVTGHADVPLAVRAMKAGALDFIEKPYDDELMLSSVRRAREQSISQLAQSSSTREAEARVAALTPREREVLEHLVGGQPNKVIAHELGISPRTVEIHRAHLMEKMQARSLSDLVRVALTAGVQAPGA</sequence>
<dbReference type="GO" id="GO:0006355">
    <property type="term" value="P:regulation of DNA-templated transcription"/>
    <property type="evidence" value="ECO:0007669"/>
    <property type="project" value="InterPro"/>
</dbReference>
<evidence type="ECO:0000313" key="10">
    <source>
        <dbReference type="Proteomes" id="UP000468901"/>
    </source>
</evidence>
<keyword evidence="1 6" id="KW-0597">Phosphoprotein</keyword>
<comment type="caution">
    <text evidence="9">The sequence shown here is derived from an EMBL/GenBank/DDBJ whole genome shotgun (WGS) entry which is preliminary data.</text>
</comment>
<organism evidence="9 10">
    <name type="scientific">Parvibaculum sedimenti</name>
    <dbReference type="NCBI Taxonomy" id="2608632"/>
    <lineage>
        <taxon>Bacteria</taxon>
        <taxon>Pseudomonadati</taxon>
        <taxon>Pseudomonadota</taxon>
        <taxon>Alphaproteobacteria</taxon>
        <taxon>Hyphomicrobiales</taxon>
        <taxon>Parvibaculaceae</taxon>
        <taxon>Parvibaculum</taxon>
    </lineage>
</organism>
<evidence type="ECO:0000256" key="2">
    <source>
        <dbReference type="ARBA" id="ARBA00023012"/>
    </source>
</evidence>
<protein>
    <submittedName>
        <fullName evidence="9">Response regulator</fullName>
    </submittedName>
</protein>
<keyword evidence="2" id="KW-0902">Two-component regulatory system</keyword>
<dbReference type="InterPro" id="IPR001789">
    <property type="entry name" value="Sig_transdc_resp-reg_receiver"/>
</dbReference>
<gene>
    <name evidence="9" type="ORF">F2P47_06175</name>
</gene>
<evidence type="ECO:0000256" key="1">
    <source>
        <dbReference type="ARBA" id="ARBA00022553"/>
    </source>
</evidence>
<keyword evidence="4" id="KW-0238">DNA-binding</keyword>
<dbReference type="Pfam" id="PF00072">
    <property type="entry name" value="Response_reg"/>
    <property type="match status" value="1"/>
</dbReference>
<dbReference type="SUPFAM" id="SSF46894">
    <property type="entry name" value="C-terminal effector domain of the bipartite response regulators"/>
    <property type="match status" value="1"/>
</dbReference>
<dbReference type="EMBL" id="WESC01000004">
    <property type="protein sequence ID" value="KAB7741326.1"/>
    <property type="molecule type" value="Genomic_DNA"/>
</dbReference>
<evidence type="ECO:0000256" key="5">
    <source>
        <dbReference type="ARBA" id="ARBA00023163"/>
    </source>
</evidence>
<feature type="domain" description="HTH luxR-type" evidence="7">
    <location>
        <begin position="135"/>
        <end position="200"/>
    </location>
</feature>
<name>A0A6N6VJ72_9HYPH</name>
<reference evidence="9 10" key="1">
    <citation type="submission" date="2019-09" db="EMBL/GenBank/DDBJ databases">
        <title>Parvibaculum sedimenti sp. nov., isolated from sediment.</title>
        <authorList>
            <person name="Wang Y."/>
        </authorList>
    </citation>
    <scope>NUCLEOTIDE SEQUENCE [LARGE SCALE GENOMIC DNA]</scope>
    <source>
        <strain evidence="9 10">HXT-9</strain>
    </source>
</reference>
<dbReference type="PROSITE" id="PS50110">
    <property type="entry name" value="RESPONSE_REGULATORY"/>
    <property type="match status" value="1"/>
</dbReference>
<proteinExistence type="predicted"/>
<dbReference type="InterPro" id="IPR036388">
    <property type="entry name" value="WH-like_DNA-bd_sf"/>
</dbReference>
<dbReference type="SMART" id="SM00448">
    <property type="entry name" value="REC"/>
    <property type="match status" value="1"/>
</dbReference>
<dbReference type="SMART" id="SM00421">
    <property type="entry name" value="HTH_LUXR"/>
    <property type="match status" value="1"/>
</dbReference>
<dbReference type="CDD" id="cd06170">
    <property type="entry name" value="LuxR_C_like"/>
    <property type="match status" value="1"/>
</dbReference>
<dbReference type="PROSITE" id="PS00622">
    <property type="entry name" value="HTH_LUXR_1"/>
    <property type="match status" value="1"/>
</dbReference>
<dbReference type="PANTHER" id="PTHR44688">
    <property type="entry name" value="DNA-BINDING TRANSCRIPTIONAL ACTIVATOR DEVR_DOSR"/>
    <property type="match status" value="1"/>
</dbReference>
<dbReference type="GO" id="GO:0003677">
    <property type="term" value="F:DNA binding"/>
    <property type="evidence" value="ECO:0007669"/>
    <property type="project" value="UniProtKB-KW"/>
</dbReference>
<dbReference type="InterPro" id="IPR011006">
    <property type="entry name" value="CheY-like_superfamily"/>
</dbReference>
<feature type="modified residue" description="4-aspartylphosphate" evidence="6">
    <location>
        <position position="54"/>
    </location>
</feature>
<dbReference type="InterPro" id="IPR016032">
    <property type="entry name" value="Sig_transdc_resp-reg_C-effctor"/>
</dbReference>
<feature type="domain" description="Response regulatory" evidence="8">
    <location>
        <begin position="5"/>
        <end position="119"/>
    </location>
</feature>
<evidence type="ECO:0000259" key="7">
    <source>
        <dbReference type="PROSITE" id="PS50043"/>
    </source>
</evidence>
<dbReference type="SUPFAM" id="SSF52172">
    <property type="entry name" value="CheY-like"/>
    <property type="match status" value="1"/>
</dbReference>
<dbReference type="InterPro" id="IPR000792">
    <property type="entry name" value="Tscrpt_reg_LuxR_C"/>
</dbReference>
<dbReference type="Gene3D" id="1.10.10.10">
    <property type="entry name" value="Winged helix-like DNA-binding domain superfamily/Winged helix DNA-binding domain"/>
    <property type="match status" value="1"/>
</dbReference>
<keyword evidence="3" id="KW-0805">Transcription regulation</keyword>
<dbReference type="Gene3D" id="3.40.50.2300">
    <property type="match status" value="1"/>
</dbReference>
<evidence type="ECO:0000256" key="6">
    <source>
        <dbReference type="PROSITE-ProRule" id="PRU00169"/>
    </source>
</evidence>
<dbReference type="FunFam" id="3.40.50.2300:FF:000018">
    <property type="entry name" value="DNA-binding transcriptional regulator NtrC"/>
    <property type="match status" value="1"/>
</dbReference>
<accession>A0A6N6VJ72</accession>
<evidence type="ECO:0000313" key="9">
    <source>
        <dbReference type="EMBL" id="KAB7741326.1"/>
    </source>
</evidence>
<evidence type="ECO:0000256" key="4">
    <source>
        <dbReference type="ARBA" id="ARBA00023125"/>
    </source>
</evidence>
<dbReference type="RefSeq" id="WP_152215303.1">
    <property type="nucleotide sequence ID" value="NZ_JBAQYD010000343.1"/>
</dbReference>
<dbReference type="PROSITE" id="PS50043">
    <property type="entry name" value="HTH_LUXR_2"/>
    <property type="match status" value="1"/>
</dbReference>
<dbReference type="Proteomes" id="UP000468901">
    <property type="component" value="Unassembled WGS sequence"/>
</dbReference>
<dbReference type="GO" id="GO:0000160">
    <property type="term" value="P:phosphorelay signal transduction system"/>
    <property type="evidence" value="ECO:0007669"/>
    <property type="project" value="UniProtKB-KW"/>
</dbReference>
<evidence type="ECO:0000259" key="8">
    <source>
        <dbReference type="PROSITE" id="PS50110"/>
    </source>
</evidence>
<dbReference type="PANTHER" id="PTHR44688:SF16">
    <property type="entry name" value="DNA-BINDING TRANSCRIPTIONAL ACTIVATOR DEVR_DOSR"/>
    <property type="match status" value="1"/>
</dbReference>
<dbReference type="AlphaFoldDB" id="A0A6N6VJ72"/>
<keyword evidence="5" id="KW-0804">Transcription</keyword>
<dbReference type="NCBIfam" id="NF006900">
    <property type="entry name" value="PRK09390.1"/>
    <property type="match status" value="1"/>
</dbReference>
<dbReference type="PRINTS" id="PR00038">
    <property type="entry name" value="HTHLUXR"/>
</dbReference>
<dbReference type="Pfam" id="PF00196">
    <property type="entry name" value="GerE"/>
    <property type="match status" value="1"/>
</dbReference>
<evidence type="ECO:0000256" key="3">
    <source>
        <dbReference type="ARBA" id="ARBA00023015"/>
    </source>
</evidence>
<keyword evidence="10" id="KW-1185">Reference proteome</keyword>